<keyword evidence="4" id="KW-0378">Hydrolase</keyword>
<evidence type="ECO:0000313" key="5">
    <source>
        <dbReference type="Proteomes" id="UP000031967"/>
    </source>
</evidence>
<dbReference type="Pfam" id="PF01557">
    <property type="entry name" value="FAA_hydrolase"/>
    <property type="match status" value="1"/>
</dbReference>
<dbReference type="InterPro" id="IPR011234">
    <property type="entry name" value="Fumarylacetoacetase-like_C"/>
</dbReference>
<dbReference type="PANTHER" id="PTHR42796">
    <property type="entry name" value="FUMARYLACETOACETATE HYDROLASE DOMAIN-CONTAINING PROTEIN 2A-RELATED"/>
    <property type="match status" value="1"/>
</dbReference>
<keyword evidence="2" id="KW-0479">Metal-binding</keyword>
<protein>
    <submittedName>
        <fullName evidence="4">Fumarylacetoacetate hydrolase</fullName>
    </submittedName>
</protein>
<dbReference type="RefSeq" id="WP_041048269.1">
    <property type="nucleotide sequence ID" value="NZ_JXAK01000023.1"/>
</dbReference>
<dbReference type="InterPro" id="IPR051121">
    <property type="entry name" value="FAH"/>
</dbReference>
<name>A0ABR5AGY3_9BACL</name>
<evidence type="ECO:0000259" key="3">
    <source>
        <dbReference type="Pfam" id="PF01557"/>
    </source>
</evidence>
<comment type="caution">
    <text evidence="4">The sequence shown here is derived from an EMBL/GenBank/DDBJ whole genome shotgun (WGS) entry which is preliminary data.</text>
</comment>
<dbReference type="PANTHER" id="PTHR42796:SF7">
    <property type="entry name" value="2-DEHYDRO-3-DEOXY-D-ARABINONATE DEHYDRATASE"/>
    <property type="match status" value="1"/>
</dbReference>
<dbReference type="EMBL" id="JXAK01000023">
    <property type="protein sequence ID" value="KIL40320.1"/>
    <property type="molecule type" value="Genomic_DNA"/>
</dbReference>
<evidence type="ECO:0000313" key="4">
    <source>
        <dbReference type="EMBL" id="KIL40320.1"/>
    </source>
</evidence>
<dbReference type="InterPro" id="IPR036663">
    <property type="entry name" value="Fumarylacetoacetase_C_sf"/>
</dbReference>
<keyword evidence="5" id="KW-1185">Reference proteome</keyword>
<accession>A0ABR5AGY3</accession>
<dbReference type="GO" id="GO:0016787">
    <property type="term" value="F:hydrolase activity"/>
    <property type="evidence" value="ECO:0007669"/>
    <property type="project" value="UniProtKB-KW"/>
</dbReference>
<dbReference type="SUPFAM" id="SSF56529">
    <property type="entry name" value="FAH"/>
    <property type="match status" value="1"/>
</dbReference>
<reference evidence="4 5" key="1">
    <citation type="submission" date="2014-12" db="EMBL/GenBank/DDBJ databases">
        <title>Draft genome sequence of Paenibacillus kamchatkensis strain B-2647.</title>
        <authorList>
            <person name="Karlyshev A.V."/>
            <person name="Kudryashova E.B."/>
        </authorList>
    </citation>
    <scope>NUCLEOTIDE SEQUENCE [LARGE SCALE GENOMIC DNA]</scope>
    <source>
        <strain evidence="4 5">VKM B-2647</strain>
    </source>
</reference>
<dbReference type="Proteomes" id="UP000031967">
    <property type="component" value="Unassembled WGS sequence"/>
</dbReference>
<comment type="similarity">
    <text evidence="1">Belongs to the FAH family.</text>
</comment>
<evidence type="ECO:0000256" key="1">
    <source>
        <dbReference type="ARBA" id="ARBA00010211"/>
    </source>
</evidence>
<organism evidence="4 5">
    <name type="scientific">Gordoniibacillus kamchatkensis</name>
    <dbReference type="NCBI Taxonomy" id="1590651"/>
    <lineage>
        <taxon>Bacteria</taxon>
        <taxon>Bacillati</taxon>
        <taxon>Bacillota</taxon>
        <taxon>Bacilli</taxon>
        <taxon>Bacillales</taxon>
        <taxon>Paenibacillaceae</taxon>
        <taxon>Gordoniibacillus</taxon>
    </lineage>
</organism>
<gene>
    <name evidence="4" type="ORF">SD70_14685</name>
</gene>
<dbReference type="Gene3D" id="3.90.850.10">
    <property type="entry name" value="Fumarylacetoacetase-like, C-terminal domain"/>
    <property type="match status" value="1"/>
</dbReference>
<proteinExistence type="inferred from homology"/>
<evidence type="ECO:0000256" key="2">
    <source>
        <dbReference type="ARBA" id="ARBA00022723"/>
    </source>
</evidence>
<sequence length="295" mass="32542">MRVIRFADETSLPVLAALTDDNRIYALPQRDLMELVREAEELGVSPLALIEKEIAEGAAPVGVPLESLTLLTPLDAPEVWAAGVTYERSRDARNYEATGGKLDVATFYDKVYDAERPEIFFKSTAARTVGPGQDVCLRSDSSWQIPEPELGLVIGRNGNIVGYTAGNDMSCRDIEGENPLYLPQAKMWRRSCSIGPAVRLAETVADPYRFQIACRIYRNGELAVEGTASTGQLKRRFDELVSFLRRDNDIFDGTVLLTGTCIVPPNDFTLQDGDRIEIEISDIGVLSNTARKLVP</sequence>
<feature type="domain" description="Fumarylacetoacetase-like C-terminal" evidence="3">
    <location>
        <begin position="92"/>
        <end position="289"/>
    </location>
</feature>